<evidence type="ECO:0000256" key="1">
    <source>
        <dbReference type="ARBA" id="ARBA00004651"/>
    </source>
</evidence>
<feature type="transmembrane region" description="Helical" evidence="6">
    <location>
        <begin position="380"/>
        <end position="399"/>
    </location>
</feature>
<reference evidence="7 8" key="1">
    <citation type="journal article" date="2015" name="Genome Announc.">
        <title>Expanding the biotechnology potential of lactobacilli through comparative genomics of 213 strains and associated genera.</title>
        <authorList>
            <person name="Sun Z."/>
            <person name="Harris H.M."/>
            <person name="McCann A."/>
            <person name="Guo C."/>
            <person name="Argimon S."/>
            <person name="Zhang W."/>
            <person name="Yang X."/>
            <person name="Jeffery I.B."/>
            <person name="Cooney J.C."/>
            <person name="Kagawa T.F."/>
            <person name="Liu W."/>
            <person name="Song Y."/>
            <person name="Salvetti E."/>
            <person name="Wrobel A."/>
            <person name="Rasinkangas P."/>
            <person name="Parkhill J."/>
            <person name="Rea M.C."/>
            <person name="O'Sullivan O."/>
            <person name="Ritari J."/>
            <person name="Douillard F.P."/>
            <person name="Paul Ross R."/>
            <person name="Yang R."/>
            <person name="Briner A.E."/>
            <person name="Felis G.E."/>
            <person name="de Vos W.M."/>
            <person name="Barrangou R."/>
            <person name="Klaenhammer T.R."/>
            <person name="Caufield P.W."/>
            <person name="Cui Y."/>
            <person name="Zhang H."/>
            <person name="O'Toole P.W."/>
        </authorList>
    </citation>
    <scope>NUCLEOTIDE SEQUENCE [LARGE SCALE GENOMIC DNA]</scope>
    <source>
        <strain evidence="7 8">DSM 18933</strain>
    </source>
</reference>
<dbReference type="PANTHER" id="PTHR30250">
    <property type="entry name" value="PST FAMILY PREDICTED COLANIC ACID TRANSPORTER"/>
    <property type="match status" value="1"/>
</dbReference>
<comment type="caution">
    <text evidence="7">The sequence shown here is derived from an EMBL/GenBank/DDBJ whole genome shotgun (WGS) entry which is preliminary data.</text>
</comment>
<keyword evidence="3 6" id="KW-0812">Transmembrane</keyword>
<dbReference type="Proteomes" id="UP000051054">
    <property type="component" value="Unassembled WGS sequence"/>
</dbReference>
<feature type="transmembrane region" description="Helical" evidence="6">
    <location>
        <begin position="326"/>
        <end position="344"/>
    </location>
</feature>
<feature type="transmembrane region" description="Helical" evidence="6">
    <location>
        <begin position="83"/>
        <end position="102"/>
    </location>
</feature>
<feature type="transmembrane region" description="Helical" evidence="6">
    <location>
        <begin position="108"/>
        <end position="128"/>
    </location>
</feature>
<feature type="transmembrane region" description="Helical" evidence="6">
    <location>
        <begin position="356"/>
        <end position="374"/>
    </location>
</feature>
<feature type="transmembrane region" description="Helical" evidence="6">
    <location>
        <begin position="287"/>
        <end position="306"/>
    </location>
</feature>
<evidence type="ECO:0000256" key="3">
    <source>
        <dbReference type="ARBA" id="ARBA00022692"/>
    </source>
</evidence>
<feature type="transmembrane region" description="Helical" evidence="6">
    <location>
        <begin position="41"/>
        <end position="62"/>
    </location>
</feature>
<feature type="transmembrane region" description="Helical" evidence="6">
    <location>
        <begin position="164"/>
        <end position="183"/>
    </location>
</feature>
<evidence type="ECO:0000256" key="2">
    <source>
        <dbReference type="ARBA" id="ARBA00022475"/>
    </source>
</evidence>
<feature type="transmembrane region" description="Helical" evidence="6">
    <location>
        <begin position="140"/>
        <end position="158"/>
    </location>
</feature>
<dbReference type="GO" id="GO:0005886">
    <property type="term" value="C:plasma membrane"/>
    <property type="evidence" value="ECO:0007669"/>
    <property type="project" value="UniProtKB-SubCell"/>
</dbReference>
<proteinExistence type="predicted"/>
<feature type="transmembrane region" description="Helical" evidence="6">
    <location>
        <begin position="440"/>
        <end position="463"/>
    </location>
</feature>
<evidence type="ECO:0000256" key="5">
    <source>
        <dbReference type="ARBA" id="ARBA00023136"/>
    </source>
</evidence>
<dbReference type="InterPro" id="IPR050833">
    <property type="entry name" value="Poly_Biosynth_Transport"/>
</dbReference>
<accession>A0A0R1WSP8</accession>
<feature type="transmembrane region" description="Helical" evidence="6">
    <location>
        <begin position="204"/>
        <end position="223"/>
    </location>
</feature>
<evidence type="ECO:0000256" key="6">
    <source>
        <dbReference type="SAM" id="Phobius"/>
    </source>
</evidence>
<dbReference type="EMBL" id="AZGD01000001">
    <property type="protein sequence ID" value="KRM20445.1"/>
    <property type="molecule type" value="Genomic_DNA"/>
</dbReference>
<name>A0A0R1WSP8_9LACO</name>
<evidence type="ECO:0000256" key="4">
    <source>
        <dbReference type="ARBA" id="ARBA00022989"/>
    </source>
</evidence>
<dbReference type="STRING" id="1423755.FC40_GL000015"/>
<comment type="subcellular location">
    <subcellularLocation>
        <location evidence="1">Cell membrane</location>
        <topology evidence="1">Multi-pass membrane protein</topology>
    </subcellularLocation>
</comment>
<dbReference type="PANTHER" id="PTHR30250:SF11">
    <property type="entry name" value="O-ANTIGEN TRANSPORTER-RELATED"/>
    <property type="match status" value="1"/>
</dbReference>
<sequence length="479" mass="54071">MKVIKNYLYNAGYQLLNIILPLLTAPYIGRVLKPEGVGINSYTNSLIQWFVLLAGIGIGYYGNREIAYVRNDKEKMTQAFWEIQILKVFMTIISFFAFTLFLQVYRKYYIYLIFQSLNVIAAAFDISWFYMGIEDFKRTVLRNTIVKIVSLIAIFSFVKDANDVGLYIIILACSALLGNITLWPHLKKVLTKVVWNKLKPWKHFVPTVSLFIPQIATQIYLILNKNMLGAIVGSTSSGMYNSSDSIIKMILAIVTATGTVMLPHVSHAFAEGDNKKVNELLYSSFDFVSFIAIPLTFGLMAVSKYLGLMIFGPGFYAVGQAMMGEASVIVLIGWSNVIGAQYLLPTDRVKDFTMSVTLGAVSNIILNIPFIYFWGLMGAVFATVLSELVVTLYQFYVVRHQLKLTKMIENLWKYLIAGMIMFVPVYYLEETWKPKDLSLVAAGHMGLEILIGILIYIGVILILKPTIIYKAKNIFAKNK</sequence>
<organism evidence="7 8">
    <name type="scientific">Ligilactobacillus hayakitensis DSM 18933 = JCM 14209</name>
    <dbReference type="NCBI Taxonomy" id="1423755"/>
    <lineage>
        <taxon>Bacteria</taxon>
        <taxon>Bacillati</taxon>
        <taxon>Bacillota</taxon>
        <taxon>Bacilli</taxon>
        <taxon>Lactobacillales</taxon>
        <taxon>Lactobacillaceae</taxon>
        <taxon>Ligilactobacillus</taxon>
    </lineage>
</organism>
<keyword evidence="5 6" id="KW-0472">Membrane</keyword>
<evidence type="ECO:0000313" key="7">
    <source>
        <dbReference type="EMBL" id="KRM20445.1"/>
    </source>
</evidence>
<dbReference type="PATRIC" id="fig|1423755.3.peg.15"/>
<keyword evidence="2" id="KW-1003">Cell membrane</keyword>
<dbReference type="InterPro" id="IPR002797">
    <property type="entry name" value="Polysacc_synth"/>
</dbReference>
<protein>
    <submittedName>
        <fullName evidence="7">Uncharacterized protein</fullName>
    </submittedName>
</protein>
<keyword evidence="8" id="KW-1185">Reference proteome</keyword>
<dbReference type="Pfam" id="PF01943">
    <property type="entry name" value="Polysacc_synt"/>
    <property type="match status" value="1"/>
</dbReference>
<dbReference type="RefSeq" id="WP_056938298.1">
    <property type="nucleotide sequence ID" value="NZ_AZGD01000001.1"/>
</dbReference>
<feature type="transmembrane region" description="Helical" evidence="6">
    <location>
        <begin position="246"/>
        <end position="266"/>
    </location>
</feature>
<dbReference type="AlphaFoldDB" id="A0A0R1WSP8"/>
<feature type="transmembrane region" description="Helical" evidence="6">
    <location>
        <begin position="411"/>
        <end position="428"/>
    </location>
</feature>
<gene>
    <name evidence="7" type="ORF">FC40_GL000015</name>
</gene>
<feature type="transmembrane region" description="Helical" evidence="6">
    <location>
        <begin position="7"/>
        <end position="29"/>
    </location>
</feature>
<keyword evidence="4 6" id="KW-1133">Transmembrane helix</keyword>
<evidence type="ECO:0000313" key="8">
    <source>
        <dbReference type="Proteomes" id="UP000051054"/>
    </source>
</evidence>
<dbReference type="eggNOG" id="COG2244">
    <property type="taxonomic scope" value="Bacteria"/>
</dbReference>